<sequence>MKSMIKRKVEISLTAHIEMVQQLILDAYEIQKDRQSRGGVTDPTCPGNILYYRMLRQTGHTAALKKILSYDFQTENNLNIMGVFHSVRERDSFFHSRAGADVSLPDVDKKQHTTTTSHYMGTGIDKANIIVFSDTLHDPKRLASAHEMLREGRSALTNLTLVVFLG</sequence>
<dbReference type="Proteomes" id="UP000248666">
    <property type="component" value="Segment"/>
</dbReference>
<proteinExistence type="predicted"/>
<protein>
    <recommendedName>
        <fullName evidence="3">Histone-like protein</fullName>
    </recommendedName>
</protein>
<organism evidence="1 2">
    <name type="scientific">Enterobacter phage EspM4VN</name>
    <dbReference type="NCBI Taxonomy" id="2137745"/>
    <lineage>
        <taxon>Viruses</taxon>
        <taxon>Duplodnaviria</taxon>
        <taxon>Heunggongvirae</taxon>
        <taxon>Uroviricota</taxon>
        <taxon>Caudoviricetes</taxon>
        <taxon>Pantevenvirales</taxon>
        <taxon>Ackermannviridae</taxon>
        <taxon>Aglimvirinae</taxon>
        <taxon>Agtrevirus</taxon>
        <taxon>Agtrevirus EM4</taxon>
    </lineage>
</organism>
<reference evidence="1 2" key="1">
    <citation type="submission" date="2018-02" db="EMBL/GenBank/DDBJ databases">
        <title>Isolation and characterization of bacteriophage of Enterobacter asburiae, a cause of soft rot disease of plants in Vietnam.</title>
        <authorList>
            <person name="Doi K."/>
            <person name="Nagayoshi Y."/>
            <person name="Fujino Y."/>
            <person name="Thanh N.C."/>
        </authorList>
    </citation>
    <scope>NUCLEOTIDE SEQUENCE [LARGE SCALE GENOMIC DNA]</scope>
</reference>
<keyword evidence="2" id="KW-1185">Reference proteome</keyword>
<evidence type="ECO:0000313" key="1">
    <source>
        <dbReference type="EMBL" id="BBK03733.1"/>
    </source>
</evidence>
<name>A0A4P2WVC5_9CAUD</name>
<dbReference type="GeneID" id="55806168"/>
<evidence type="ECO:0008006" key="3">
    <source>
        <dbReference type="Google" id="ProtNLM"/>
    </source>
</evidence>
<accession>A0A4P2WVC5</accession>
<dbReference type="RefSeq" id="YP_009876958.1">
    <property type="nucleotide sequence ID" value="NC_049384.1"/>
</dbReference>
<dbReference type="KEGG" id="vg:55806168"/>
<dbReference type="EMBL" id="LC373201">
    <property type="protein sequence ID" value="BBK03733.1"/>
    <property type="molecule type" value="Genomic_DNA"/>
</dbReference>
<evidence type="ECO:0000313" key="2">
    <source>
        <dbReference type="Proteomes" id="UP000248666"/>
    </source>
</evidence>